<evidence type="ECO:0000259" key="1">
    <source>
        <dbReference type="Pfam" id="PF12728"/>
    </source>
</evidence>
<feature type="domain" description="Helix-turn-helix" evidence="1">
    <location>
        <begin position="47"/>
        <end position="96"/>
    </location>
</feature>
<dbReference type="AlphaFoldDB" id="A0A5S9IS00"/>
<protein>
    <recommendedName>
        <fullName evidence="1">Helix-turn-helix domain-containing protein</fullName>
    </recommendedName>
</protein>
<dbReference type="InterPro" id="IPR041657">
    <property type="entry name" value="HTH_17"/>
</dbReference>
<dbReference type="KEGG" id="uam:UABAM_05023"/>
<proteinExistence type="predicted"/>
<name>A0A5S9IS00_UABAM</name>
<accession>A0A5S9IS00</accession>
<organism evidence="2 3">
    <name type="scientific">Uabimicrobium amorphum</name>
    <dbReference type="NCBI Taxonomy" id="2596890"/>
    <lineage>
        <taxon>Bacteria</taxon>
        <taxon>Pseudomonadati</taxon>
        <taxon>Planctomycetota</taxon>
        <taxon>Candidatus Uabimicrobiia</taxon>
        <taxon>Candidatus Uabimicrobiales</taxon>
        <taxon>Candidatus Uabimicrobiaceae</taxon>
        <taxon>Candidatus Uabimicrobium</taxon>
    </lineage>
</organism>
<evidence type="ECO:0000313" key="2">
    <source>
        <dbReference type="EMBL" id="BBM86637.1"/>
    </source>
</evidence>
<dbReference type="EMBL" id="AP019860">
    <property type="protein sequence ID" value="BBM86637.1"/>
    <property type="molecule type" value="Genomic_DNA"/>
</dbReference>
<keyword evidence="3" id="KW-1185">Reference proteome</keyword>
<reference evidence="2 3" key="1">
    <citation type="submission" date="2019-08" db="EMBL/GenBank/DDBJ databases">
        <title>Complete genome sequence of Candidatus Uab amorphum.</title>
        <authorList>
            <person name="Shiratori T."/>
            <person name="Suzuki S."/>
            <person name="Kakizawa Y."/>
            <person name="Ishida K."/>
        </authorList>
    </citation>
    <scope>NUCLEOTIDE SEQUENCE [LARGE SCALE GENOMIC DNA]</scope>
    <source>
        <strain evidence="2 3">SRT547</strain>
    </source>
</reference>
<sequence length="100" mass="11530">MVDLSSKGIFQTDTYDAILEQLKKQNALLVKVLEILHRKEGDEKQKYLKVKDVAEILKMSPARIRQLVKQQKLTGIKLGHGEKSHILITRESINRLVSYM</sequence>
<gene>
    <name evidence="2" type="ORF">UABAM_05023</name>
</gene>
<dbReference type="RefSeq" id="WP_151970684.1">
    <property type="nucleotide sequence ID" value="NZ_AP019860.1"/>
</dbReference>
<evidence type="ECO:0000313" key="3">
    <source>
        <dbReference type="Proteomes" id="UP000326354"/>
    </source>
</evidence>
<dbReference type="Pfam" id="PF12728">
    <property type="entry name" value="HTH_17"/>
    <property type="match status" value="1"/>
</dbReference>
<dbReference type="Proteomes" id="UP000326354">
    <property type="component" value="Chromosome"/>
</dbReference>